<name>A0ABU9EU78_LIMFS</name>
<dbReference type="Proteomes" id="UP001387447">
    <property type="component" value="Unassembled WGS sequence"/>
</dbReference>
<proteinExistence type="predicted"/>
<sequence>MAPSELLTRAVVAIAFPYPDTTRKVFDVMWRVQPSPQKRDRSTHRLGDRSFSRHLACIIGRVAILGGTGVIPIEDWGDRHFC</sequence>
<accession>A0ABU9EU78</accession>
<gene>
    <name evidence="1" type="ORF">AAEJ74_25890</name>
</gene>
<evidence type="ECO:0000313" key="1">
    <source>
        <dbReference type="EMBL" id="MEK9514962.1"/>
    </source>
</evidence>
<evidence type="ECO:0000313" key="2">
    <source>
        <dbReference type="Proteomes" id="UP001387447"/>
    </source>
</evidence>
<organism evidence="1 2">
    <name type="scientific">Limnospira fusiformis PMC 851.14</name>
    <dbReference type="NCBI Taxonomy" id="2219512"/>
    <lineage>
        <taxon>Bacteria</taxon>
        <taxon>Bacillati</taxon>
        <taxon>Cyanobacteriota</taxon>
        <taxon>Cyanophyceae</taxon>
        <taxon>Oscillatoriophycideae</taxon>
        <taxon>Oscillatoriales</taxon>
        <taxon>Sirenicapillariaceae</taxon>
        <taxon>Limnospira</taxon>
    </lineage>
</organism>
<reference evidence="1 2" key="1">
    <citation type="journal article" date="2024" name="Front. Microbiol.">
        <title>Transcriptomic insights into the dominance of two phototrophs throughout the water column of a tropical hypersaline-alkaline crater lake (Dziani Dzaha, Mayotte).</title>
        <authorList>
            <person name="Duperron S."/>
            <person name="Halary S."/>
            <person name="Bouly J.-P."/>
            <person name="Roussel T."/>
            <person name="Hugoni M."/>
            <person name="Bruto M."/>
            <person name="Oger P."/>
            <person name="Duval C."/>
            <person name="Woo A."/>
            <person name="Jezequiel D."/>
            <person name="Ader M."/>
            <person name="Leboulanger C."/>
            <person name="Agogue H."/>
            <person name="Grossi V."/>
            <person name="Trousselier M."/>
            <person name="Bernard C."/>
        </authorList>
    </citation>
    <scope>NUCLEOTIDE SEQUENCE [LARGE SCALE GENOMIC DNA]</scope>
    <source>
        <strain evidence="1 2">PMC 851.14</strain>
    </source>
</reference>
<keyword evidence="2" id="KW-1185">Reference proteome</keyword>
<comment type="caution">
    <text evidence="1">The sequence shown here is derived from an EMBL/GenBank/DDBJ whole genome shotgun (WGS) entry which is preliminary data.</text>
</comment>
<protein>
    <submittedName>
        <fullName evidence="1">Uncharacterized protein</fullName>
    </submittedName>
</protein>
<dbReference type="EMBL" id="JBBWYZ010000028">
    <property type="protein sequence ID" value="MEK9514962.1"/>
    <property type="molecule type" value="Genomic_DNA"/>
</dbReference>